<accession>A0AAU9JLW1</accession>
<dbReference type="SUPFAM" id="SSF57667">
    <property type="entry name" value="beta-beta-alpha zinc fingers"/>
    <property type="match status" value="1"/>
</dbReference>
<dbReference type="Gene3D" id="3.30.160.60">
    <property type="entry name" value="Classic Zinc Finger"/>
    <property type="match status" value="1"/>
</dbReference>
<dbReference type="PROSITE" id="PS50157">
    <property type="entry name" value="ZINC_FINGER_C2H2_2"/>
    <property type="match status" value="1"/>
</dbReference>
<feature type="domain" description="C2H2-type" evidence="2">
    <location>
        <begin position="136"/>
        <end position="164"/>
    </location>
</feature>
<name>A0AAU9JLW1_9CILI</name>
<sequence>MDCDIVTSNPSDSPYSKASTDCSFQTMSFEDFFSSSNTCEVCNQSFACCKGLKDHIIQEFNLDSGAAGFLDLEYGEDSFSDLETNCNTPVDATKCSFSTPNFQAEIFCPKCSQVCKSLKGLQQHKARAHVHRKKKVQCEKCDKCFKHKHALKFHERQVHEKSTRAVCEFCGVSKYNKYILENHIKKAHSNC</sequence>
<dbReference type="Proteomes" id="UP001162131">
    <property type="component" value="Unassembled WGS sequence"/>
</dbReference>
<comment type="caution">
    <text evidence="3">The sequence shown here is derived from an EMBL/GenBank/DDBJ whole genome shotgun (WGS) entry which is preliminary data.</text>
</comment>
<organism evidence="3 4">
    <name type="scientific">Blepharisma stoltei</name>
    <dbReference type="NCBI Taxonomy" id="1481888"/>
    <lineage>
        <taxon>Eukaryota</taxon>
        <taxon>Sar</taxon>
        <taxon>Alveolata</taxon>
        <taxon>Ciliophora</taxon>
        <taxon>Postciliodesmatophora</taxon>
        <taxon>Heterotrichea</taxon>
        <taxon>Heterotrichida</taxon>
        <taxon>Blepharismidae</taxon>
        <taxon>Blepharisma</taxon>
    </lineage>
</organism>
<dbReference type="SMART" id="SM00355">
    <property type="entry name" value="ZnF_C2H2"/>
    <property type="match status" value="4"/>
</dbReference>
<evidence type="ECO:0000259" key="2">
    <source>
        <dbReference type="PROSITE" id="PS50157"/>
    </source>
</evidence>
<dbReference type="AlphaFoldDB" id="A0AAU9JLW1"/>
<reference evidence="3" key="1">
    <citation type="submission" date="2021-09" db="EMBL/GenBank/DDBJ databases">
        <authorList>
            <consortium name="AG Swart"/>
            <person name="Singh M."/>
            <person name="Singh A."/>
            <person name="Seah K."/>
            <person name="Emmerich C."/>
        </authorList>
    </citation>
    <scope>NUCLEOTIDE SEQUENCE</scope>
    <source>
        <strain evidence="3">ATCC30299</strain>
    </source>
</reference>
<keyword evidence="4" id="KW-1185">Reference proteome</keyword>
<dbReference type="GO" id="GO:0008270">
    <property type="term" value="F:zinc ion binding"/>
    <property type="evidence" value="ECO:0007669"/>
    <property type="project" value="UniProtKB-KW"/>
</dbReference>
<keyword evidence="1" id="KW-0862">Zinc</keyword>
<keyword evidence="1" id="KW-0479">Metal-binding</keyword>
<proteinExistence type="predicted"/>
<gene>
    <name evidence="3" type="ORF">BSTOLATCC_MIC31856</name>
</gene>
<dbReference type="PROSITE" id="PS00028">
    <property type="entry name" value="ZINC_FINGER_C2H2_1"/>
    <property type="match status" value="1"/>
</dbReference>
<dbReference type="EMBL" id="CAJZBQ010000032">
    <property type="protein sequence ID" value="CAG9322740.1"/>
    <property type="molecule type" value="Genomic_DNA"/>
</dbReference>
<dbReference type="InterPro" id="IPR036236">
    <property type="entry name" value="Znf_C2H2_sf"/>
</dbReference>
<evidence type="ECO:0000256" key="1">
    <source>
        <dbReference type="PROSITE-ProRule" id="PRU00042"/>
    </source>
</evidence>
<evidence type="ECO:0000313" key="4">
    <source>
        <dbReference type="Proteomes" id="UP001162131"/>
    </source>
</evidence>
<dbReference type="InterPro" id="IPR013087">
    <property type="entry name" value="Znf_C2H2_type"/>
</dbReference>
<evidence type="ECO:0000313" key="3">
    <source>
        <dbReference type="EMBL" id="CAG9322740.1"/>
    </source>
</evidence>
<protein>
    <recommendedName>
        <fullName evidence="2">C2H2-type domain-containing protein</fullName>
    </recommendedName>
</protein>
<keyword evidence="1" id="KW-0863">Zinc-finger</keyword>